<feature type="domain" description="Phosphoadenosine phosphosulphate reductase" evidence="2">
    <location>
        <begin position="155"/>
        <end position="247"/>
    </location>
</feature>
<dbReference type="Pfam" id="PF01507">
    <property type="entry name" value="PAPS_reduct"/>
    <property type="match status" value="1"/>
</dbReference>
<protein>
    <submittedName>
        <fullName evidence="3">Phosphoadenosine phosphosulfate reductase family protein</fullName>
    </submittedName>
</protein>
<dbReference type="Gene3D" id="3.40.50.620">
    <property type="entry name" value="HUPs"/>
    <property type="match status" value="1"/>
</dbReference>
<evidence type="ECO:0000256" key="1">
    <source>
        <dbReference type="SAM" id="MobiDB-lite"/>
    </source>
</evidence>
<gene>
    <name evidence="3" type="ORF">SAMN05428964_103421</name>
</gene>
<dbReference type="InterPro" id="IPR002500">
    <property type="entry name" value="PAPS_reduct_dom"/>
</dbReference>
<evidence type="ECO:0000313" key="4">
    <source>
        <dbReference type="Proteomes" id="UP000219068"/>
    </source>
</evidence>
<name>A0A285TH13_9PROT</name>
<dbReference type="PANTHER" id="PTHR43196:SF2">
    <property type="entry name" value="PHOSPHOADENOSINE PHOSPHOSULFATE REDUCTASE"/>
    <property type="match status" value="1"/>
</dbReference>
<accession>A0A285TH13</accession>
<dbReference type="InterPro" id="IPR014729">
    <property type="entry name" value="Rossmann-like_a/b/a_fold"/>
</dbReference>
<sequence>MTSNQYNLDLEVTEVEAAKAVDFGSYDHIIVAFSGGKDSLACLLHLFDLGVDREKIELWHHDIDGREGSTLMDWPVTRDYCRKVAQAFNLPIYFSWKQGGFEREMTRDGTATAPTMFETPDGLQSRGGQGKPGTRLKFPQVAADLKVRWCSAYLKIDVGSVALRNQDRFNGKRTLFVTGERAQESTSRARYKVFEPHRTHGNKRHVDHYRPVHGWSEEQVWEIIRDYRVAAHPAYALGWGRLSCACCIFGDDNQWASHRVVLPEAHADVVKYENSFGTTIHRQKTITERADSGTPYEMDPALIELARSEIYDLPIIVDTWALPSGAYGPASGPT</sequence>
<dbReference type="SUPFAM" id="SSF52402">
    <property type="entry name" value="Adenine nucleotide alpha hydrolases-like"/>
    <property type="match status" value="1"/>
</dbReference>
<feature type="region of interest" description="Disordered" evidence="1">
    <location>
        <begin position="113"/>
        <end position="135"/>
    </location>
</feature>
<dbReference type="EMBL" id="OBMM01000003">
    <property type="protein sequence ID" value="SOC21495.1"/>
    <property type="molecule type" value="Genomic_DNA"/>
</dbReference>
<dbReference type="RefSeq" id="WP_097052203.1">
    <property type="nucleotide sequence ID" value="NZ_OBMM01000003.1"/>
</dbReference>
<evidence type="ECO:0000313" key="3">
    <source>
        <dbReference type="EMBL" id="SOC21495.1"/>
    </source>
</evidence>
<dbReference type="Proteomes" id="UP000219068">
    <property type="component" value="Unassembled WGS sequence"/>
</dbReference>
<dbReference type="PANTHER" id="PTHR43196">
    <property type="entry name" value="SULFATE ADENYLYLTRANSFERASE SUBUNIT 2"/>
    <property type="match status" value="1"/>
</dbReference>
<evidence type="ECO:0000259" key="2">
    <source>
        <dbReference type="Pfam" id="PF01507"/>
    </source>
</evidence>
<dbReference type="InterPro" id="IPR050128">
    <property type="entry name" value="Sulfate_adenylyltrnsfr_sub2"/>
</dbReference>
<proteinExistence type="predicted"/>
<organism evidence="3 4">
    <name type="scientific">Thalassospira xiamenensis</name>
    <dbReference type="NCBI Taxonomy" id="220697"/>
    <lineage>
        <taxon>Bacteria</taxon>
        <taxon>Pseudomonadati</taxon>
        <taxon>Pseudomonadota</taxon>
        <taxon>Alphaproteobacteria</taxon>
        <taxon>Rhodospirillales</taxon>
        <taxon>Thalassospiraceae</taxon>
        <taxon>Thalassospira</taxon>
    </lineage>
</organism>
<dbReference type="AlphaFoldDB" id="A0A285TH13"/>
<reference evidence="3 4" key="1">
    <citation type="submission" date="2017-08" db="EMBL/GenBank/DDBJ databases">
        <authorList>
            <person name="de Groot N.N."/>
        </authorList>
    </citation>
    <scope>NUCLEOTIDE SEQUENCE [LARGE SCALE GENOMIC DNA]</scope>
    <source>
        <strain evidence="3 4">USBA 78</strain>
    </source>
</reference>
<dbReference type="GO" id="GO:0003824">
    <property type="term" value="F:catalytic activity"/>
    <property type="evidence" value="ECO:0007669"/>
    <property type="project" value="InterPro"/>
</dbReference>